<dbReference type="InterPro" id="IPR023214">
    <property type="entry name" value="HAD_sf"/>
</dbReference>
<feature type="region of interest" description="Disordered" evidence="8">
    <location>
        <begin position="1"/>
        <end position="35"/>
    </location>
</feature>
<dbReference type="SMART" id="SM00831">
    <property type="entry name" value="Cation_ATPase_N"/>
    <property type="match status" value="1"/>
</dbReference>
<evidence type="ECO:0000256" key="9">
    <source>
        <dbReference type="SAM" id="Phobius"/>
    </source>
</evidence>
<dbReference type="Gene3D" id="3.40.50.1000">
    <property type="entry name" value="HAD superfamily/HAD-like"/>
    <property type="match status" value="1"/>
</dbReference>
<evidence type="ECO:0000313" key="11">
    <source>
        <dbReference type="Proteomes" id="UP000694865"/>
    </source>
</evidence>
<keyword evidence="11" id="KW-1185">Reference proteome</keyword>
<feature type="compositionally biased region" description="Polar residues" evidence="8">
    <location>
        <begin position="1"/>
        <end position="20"/>
    </location>
</feature>
<evidence type="ECO:0000256" key="7">
    <source>
        <dbReference type="ARBA" id="ARBA00023136"/>
    </source>
</evidence>
<evidence type="ECO:0000313" key="12">
    <source>
        <dbReference type="RefSeq" id="XP_006819786.1"/>
    </source>
</evidence>
<dbReference type="SUPFAM" id="SSF81653">
    <property type="entry name" value="Calcium ATPase, transduction domain A"/>
    <property type="match status" value="1"/>
</dbReference>
<dbReference type="SUPFAM" id="SSF81665">
    <property type="entry name" value="Calcium ATPase, transmembrane domain M"/>
    <property type="match status" value="1"/>
</dbReference>
<dbReference type="PANTHER" id="PTHR42861">
    <property type="entry name" value="CALCIUM-TRANSPORTING ATPASE"/>
    <property type="match status" value="1"/>
</dbReference>
<dbReference type="Gene3D" id="1.20.1110.10">
    <property type="entry name" value="Calcium-transporting ATPase, transmembrane domain"/>
    <property type="match status" value="1"/>
</dbReference>
<evidence type="ECO:0000256" key="6">
    <source>
        <dbReference type="ARBA" id="ARBA00022989"/>
    </source>
</evidence>
<feature type="domain" description="Cation-transporting P-type ATPase N-terminal" evidence="10">
    <location>
        <begin position="44"/>
        <end position="117"/>
    </location>
</feature>
<keyword evidence="5" id="KW-0067">ATP-binding</keyword>
<dbReference type="Pfam" id="PF00690">
    <property type="entry name" value="Cation_ATPase_N"/>
    <property type="match status" value="1"/>
</dbReference>
<proteinExistence type="predicted"/>
<dbReference type="NCBIfam" id="TIGR01494">
    <property type="entry name" value="ATPase_P-type"/>
    <property type="match status" value="2"/>
</dbReference>
<keyword evidence="4" id="KW-0547">Nucleotide-binding</keyword>
<evidence type="ECO:0000256" key="4">
    <source>
        <dbReference type="ARBA" id="ARBA00022741"/>
    </source>
</evidence>
<dbReference type="SUPFAM" id="SSF56784">
    <property type="entry name" value="HAD-like"/>
    <property type="match status" value="1"/>
</dbReference>
<dbReference type="InterPro" id="IPR023299">
    <property type="entry name" value="ATPase_P-typ_cyto_dom_N"/>
</dbReference>
<keyword evidence="6 9" id="KW-1133">Transmembrane helix</keyword>
<dbReference type="InterPro" id="IPR059000">
    <property type="entry name" value="ATPase_P-type_domA"/>
</dbReference>
<evidence type="ECO:0000256" key="1">
    <source>
        <dbReference type="ARBA" id="ARBA00004141"/>
    </source>
</evidence>
<feature type="transmembrane region" description="Helical" evidence="9">
    <location>
        <begin position="101"/>
        <end position="118"/>
    </location>
</feature>
<dbReference type="RefSeq" id="XP_006819786.1">
    <property type="nucleotide sequence ID" value="XM_006819723.1"/>
</dbReference>
<dbReference type="PRINTS" id="PR00119">
    <property type="entry name" value="CATATPASE"/>
</dbReference>
<feature type="non-terminal residue" evidence="12">
    <location>
        <position position="392"/>
    </location>
</feature>
<keyword evidence="3 9" id="KW-0812">Transmembrane</keyword>
<dbReference type="InterPro" id="IPR036412">
    <property type="entry name" value="HAD-like_sf"/>
</dbReference>
<dbReference type="PROSITE" id="PS00154">
    <property type="entry name" value="ATPASE_E1_E2"/>
    <property type="match status" value="1"/>
</dbReference>
<dbReference type="Pfam" id="PF00122">
    <property type="entry name" value="E1-E2_ATPase"/>
    <property type="match status" value="1"/>
</dbReference>
<feature type="transmembrane region" description="Helical" evidence="9">
    <location>
        <begin position="317"/>
        <end position="338"/>
    </location>
</feature>
<dbReference type="EC" id="7.2.2.10" evidence="2"/>
<evidence type="ECO:0000256" key="3">
    <source>
        <dbReference type="ARBA" id="ARBA00022692"/>
    </source>
</evidence>
<organism evidence="11 12">
    <name type="scientific">Saccoglossus kowalevskii</name>
    <name type="common">Acorn worm</name>
    <dbReference type="NCBI Taxonomy" id="10224"/>
    <lineage>
        <taxon>Eukaryota</taxon>
        <taxon>Metazoa</taxon>
        <taxon>Hemichordata</taxon>
        <taxon>Enteropneusta</taxon>
        <taxon>Harrimaniidae</taxon>
        <taxon>Saccoglossus</taxon>
    </lineage>
</organism>
<evidence type="ECO:0000256" key="8">
    <source>
        <dbReference type="SAM" id="MobiDB-lite"/>
    </source>
</evidence>
<accession>A0ABM0MIE5</accession>
<name>A0ABM0MIE5_SACKO</name>
<comment type="subcellular location">
    <subcellularLocation>
        <location evidence="1">Membrane</location>
        <topology evidence="1">Multi-pass membrane protein</topology>
    </subcellularLocation>
</comment>
<dbReference type="Gene3D" id="2.70.150.10">
    <property type="entry name" value="Calcium-transporting ATPase, cytoplasmic transduction domain A"/>
    <property type="match status" value="1"/>
</dbReference>
<dbReference type="InterPro" id="IPR023298">
    <property type="entry name" value="ATPase_P-typ_TM_dom_sf"/>
</dbReference>
<dbReference type="InterPro" id="IPR001757">
    <property type="entry name" value="P_typ_ATPase"/>
</dbReference>
<dbReference type="InterPro" id="IPR008250">
    <property type="entry name" value="ATPase_P-typ_transduc_dom_A_sf"/>
</dbReference>
<dbReference type="GeneID" id="102801296"/>
<dbReference type="InterPro" id="IPR004014">
    <property type="entry name" value="ATPase_P-typ_cation-transptr_N"/>
</dbReference>
<evidence type="ECO:0000256" key="5">
    <source>
        <dbReference type="ARBA" id="ARBA00022840"/>
    </source>
</evidence>
<feature type="transmembrane region" description="Helical" evidence="9">
    <location>
        <begin position="124"/>
        <end position="141"/>
    </location>
</feature>
<dbReference type="InterPro" id="IPR018303">
    <property type="entry name" value="ATPase_P-typ_P_site"/>
</dbReference>
<evidence type="ECO:0000256" key="2">
    <source>
        <dbReference type="ARBA" id="ARBA00012790"/>
    </source>
</evidence>
<reference evidence="12" key="1">
    <citation type="submission" date="2025-08" db="UniProtKB">
        <authorList>
            <consortium name="RefSeq"/>
        </authorList>
    </citation>
    <scope>IDENTIFICATION</scope>
    <source>
        <tissue evidence="12">Testes</tissue>
    </source>
</reference>
<gene>
    <name evidence="12" type="primary">LOC102801296</name>
</gene>
<dbReference type="Proteomes" id="UP000694865">
    <property type="component" value="Unplaced"/>
</dbReference>
<dbReference type="Gene3D" id="3.40.1110.10">
    <property type="entry name" value="Calcium-transporting ATPase, cytoplasmic domain N"/>
    <property type="match status" value="1"/>
</dbReference>
<keyword evidence="7 9" id="KW-0472">Membrane</keyword>
<feature type="transmembrane region" description="Helical" evidence="9">
    <location>
        <begin position="287"/>
        <end position="305"/>
    </location>
</feature>
<evidence type="ECO:0000259" key="10">
    <source>
        <dbReference type="SMART" id="SM00831"/>
    </source>
</evidence>
<protein>
    <recommendedName>
        <fullName evidence="2">P-type Ca(2+) transporter</fullName>
        <ecNumber evidence="2">7.2.2.10</ecNumber>
    </recommendedName>
</protein>
<sequence>MKTSPGDTSSDADSIASNEHQQLDEDNTTGGHTSKDMQSIMADIAANMTVDEVMDKLLSNSRGLHIMEVHRRRKLHGYNEFEINEDEPLWKKYIGQFKDPLIMLLLASAVVSVIMGQLDDAVSITMAIIIVVTVAFVQEYRSEKSLEALTKLVPHTCHCLRNSRVEVTLGRDLVPGDIVQLSVGDRVPADMRLLEAVGLAIDESSFTGETKPSNKTVETLSKTTNGKLTTRKNIAYMGTLVRCGRGKGVVIGTGEVSQFGEVFKMMQGEEAPKTPLQKSMGTLGKQLSFYSFCIIGCIMLLGWVQKRKLLDMFTIGVSLAVAAIPEGLPIVVTVTLALGSMRMAKRNAIVKKLPIVETLGCVTVICSDKTGTLTKNEMTATAIYTSDGKHVE</sequence>